<dbReference type="PROSITE" id="PS51257">
    <property type="entry name" value="PROKAR_LIPOPROTEIN"/>
    <property type="match status" value="1"/>
</dbReference>
<name>A0A7W7SED0_9ACTN</name>
<dbReference type="Proteomes" id="UP000573327">
    <property type="component" value="Unassembled WGS sequence"/>
</dbReference>
<evidence type="ECO:0000256" key="1">
    <source>
        <dbReference type="SAM" id="MobiDB-lite"/>
    </source>
</evidence>
<evidence type="ECO:0000313" key="4">
    <source>
        <dbReference type="Proteomes" id="UP000573327"/>
    </source>
</evidence>
<dbReference type="AlphaFoldDB" id="A0A7W7SED0"/>
<evidence type="ECO:0000256" key="2">
    <source>
        <dbReference type="SAM" id="SignalP"/>
    </source>
</evidence>
<gene>
    <name evidence="3" type="ORF">F4556_004459</name>
</gene>
<evidence type="ECO:0000313" key="3">
    <source>
        <dbReference type="EMBL" id="MBB4948924.1"/>
    </source>
</evidence>
<comment type="caution">
    <text evidence="3">The sequence shown here is derived from an EMBL/GenBank/DDBJ whole genome shotgun (WGS) entry which is preliminary data.</text>
</comment>
<keyword evidence="2" id="KW-0732">Signal</keyword>
<feature type="chain" id="PRO_5039193764" description="Lipoprotein" evidence="2">
    <location>
        <begin position="22"/>
        <end position="198"/>
    </location>
</feature>
<sequence length="198" mass="20209">MNARRLPVAVAVLATAVLALTACGPKDPAPASGPSLTATATPAATVTPTAGASAGASVKPTAASKTSPKASGTKAADCTANAAQVGRVIEAAEVGYATHVWMKAKETKFVCGPDVPGESYFAATGAVKVFEFSNDVKTYVLADLKEKQLPLNDFMARAEACLTNAASVKLPYGCYGNQFAITVDPAGKISAIHQMYRA</sequence>
<organism evidence="3 4">
    <name type="scientific">Kitasatospora gansuensis</name>
    <dbReference type="NCBI Taxonomy" id="258050"/>
    <lineage>
        <taxon>Bacteria</taxon>
        <taxon>Bacillati</taxon>
        <taxon>Actinomycetota</taxon>
        <taxon>Actinomycetes</taxon>
        <taxon>Kitasatosporales</taxon>
        <taxon>Streptomycetaceae</taxon>
        <taxon>Kitasatospora</taxon>
    </lineage>
</organism>
<keyword evidence="4" id="KW-1185">Reference proteome</keyword>
<feature type="signal peptide" evidence="2">
    <location>
        <begin position="1"/>
        <end position="21"/>
    </location>
</feature>
<evidence type="ECO:0008006" key="5">
    <source>
        <dbReference type="Google" id="ProtNLM"/>
    </source>
</evidence>
<reference evidence="3 4" key="1">
    <citation type="submission" date="2020-08" db="EMBL/GenBank/DDBJ databases">
        <title>Sequencing the genomes of 1000 actinobacteria strains.</title>
        <authorList>
            <person name="Klenk H.-P."/>
        </authorList>
    </citation>
    <scope>NUCLEOTIDE SEQUENCE [LARGE SCALE GENOMIC DNA]</scope>
    <source>
        <strain evidence="3 4">DSM 44786</strain>
    </source>
</reference>
<proteinExistence type="predicted"/>
<feature type="region of interest" description="Disordered" evidence="1">
    <location>
        <begin position="49"/>
        <end position="73"/>
    </location>
</feature>
<protein>
    <recommendedName>
        <fullName evidence="5">Lipoprotein</fullName>
    </recommendedName>
</protein>
<dbReference type="EMBL" id="JACHJR010000001">
    <property type="protein sequence ID" value="MBB4948924.1"/>
    <property type="molecule type" value="Genomic_DNA"/>
</dbReference>
<dbReference type="RefSeq" id="WP_184918884.1">
    <property type="nucleotide sequence ID" value="NZ_JACHJR010000001.1"/>
</dbReference>
<accession>A0A7W7SED0</accession>